<comment type="subcellular location">
    <subcellularLocation>
        <location evidence="1">Cell membrane</location>
        <topology evidence="1">Multi-pass membrane protein</topology>
    </subcellularLocation>
</comment>
<feature type="transmembrane region" description="Helical" evidence="6">
    <location>
        <begin position="153"/>
        <end position="170"/>
    </location>
</feature>
<proteinExistence type="predicted"/>
<keyword evidence="2" id="KW-1003">Cell membrane</keyword>
<keyword evidence="5 6" id="KW-0472">Membrane</keyword>
<evidence type="ECO:0000313" key="7">
    <source>
        <dbReference type="EMBL" id="QGR20074.1"/>
    </source>
</evidence>
<evidence type="ECO:0000256" key="3">
    <source>
        <dbReference type="ARBA" id="ARBA00022692"/>
    </source>
</evidence>
<dbReference type="AlphaFoldDB" id="A0A650CQF1"/>
<keyword evidence="3 6" id="KW-0812">Transmembrane</keyword>
<gene>
    <name evidence="7" type="ORF">D1868_08790</name>
</gene>
<evidence type="ECO:0000256" key="4">
    <source>
        <dbReference type="ARBA" id="ARBA00022989"/>
    </source>
</evidence>
<dbReference type="GeneID" id="42799162"/>
<evidence type="ECO:0000256" key="6">
    <source>
        <dbReference type="SAM" id="Phobius"/>
    </source>
</evidence>
<dbReference type="RefSeq" id="WP_156007505.1">
    <property type="nucleotide sequence ID" value="NZ_CP045483.1"/>
</dbReference>
<dbReference type="InterPro" id="IPR050367">
    <property type="entry name" value="APC_superfamily"/>
</dbReference>
<evidence type="ECO:0000256" key="1">
    <source>
        <dbReference type="ARBA" id="ARBA00004651"/>
    </source>
</evidence>
<feature type="transmembrane region" description="Helical" evidence="6">
    <location>
        <begin position="392"/>
        <end position="409"/>
    </location>
</feature>
<feature type="transmembrane region" description="Helical" evidence="6">
    <location>
        <begin position="95"/>
        <end position="116"/>
    </location>
</feature>
<dbReference type="OrthoDB" id="43026at2157"/>
<organism evidence="7 8">
    <name type="scientific">Stygiolobus azoricus</name>
    <dbReference type="NCBI Taxonomy" id="41675"/>
    <lineage>
        <taxon>Archaea</taxon>
        <taxon>Thermoproteota</taxon>
        <taxon>Thermoprotei</taxon>
        <taxon>Sulfolobales</taxon>
        <taxon>Sulfolobaceae</taxon>
        <taxon>Stygiolobus</taxon>
    </lineage>
</organism>
<dbReference type="GO" id="GO:0022857">
    <property type="term" value="F:transmembrane transporter activity"/>
    <property type="evidence" value="ECO:0007669"/>
    <property type="project" value="InterPro"/>
</dbReference>
<evidence type="ECO:0000256" key="5">
    <source>
        <dbReference type="ARBA" id="ARBA00023136"/>
    </source>
</evidence>
<dbReference type="PIRSF" id="PIRSF006060">
    <property type="entry name" value="AA_transporter"/>
    <property type="match status" value="1"/>
</dbReference>
<dbReference type="Proteomes" id="UP000423396">
    <property type="component" value="Chromosome"/>
</dbReference>
<feature type="transmembrane region" description="Helical" evidence="6">
    <location>
        <begin position="122"/>
        <end position="141"/>
    </location>
</feature>
<feature type="transmembrane region" description="Helical" evidence="6">
    <location>
        <begin position="491"/>
        <end position="511"/>
    </location>
</feature>
<dbReference type="Gene3D" id="1.20.1740.10">
    <property type="entry name" value="Amino acid/polyamine transporter I"/>
    <property type="match status" value="1"/>
</dbReference>
<protein>
    <submittedName>
        <fullName evidence="7">Amino acid permease</fullName>
    </submittedName>
</protein>
<evidence type="ECO:0000313" key="8">
    <source>
        <dbReference type="Proteomes" id="UP000423396"/>
    </source>
</evidence>
<dbReference type="PANTHER" id="PTHR42770">
    <property type="entry name" value="AMINO ACID TRANSPORTER-RELATED"/>
    <property type="match status" value="1"/>
</dbReference>
<dbReference type="KEGG" id="sazo:D1868_08790"/>
<feature type="transmembrane region" description="Helical" evidence="6">
    <location>
        <begin position="176"/>
        <end position="198"/>
    </location>
</feature>
<feature type="transmembrane region" description="Helical" evidence="6">
    <location>
        <begin position="229"/>
        <end position="249"/>
    </location>
</feature>
<feature type="transmembrane region" description="Helical" evidence="6">
    <location>
        <begin position="459"/>
        <end position="479"/>
    </location>
</feature>
<name>A0A650CQF1_9CREN</name>
<feature type="transmembrane region" description="Helical" evidence="6">
    <location>
        <begin position="328"/>
        <end position="349"/>
    </location>
</feature>
<dbReference type="PANTHER" id="PTHR42770:SF7">
    <property type="entry name" value="MEMBRANE PROTEIN"/>
    <property type="match status" value="1"/>
</dbReference>
<feature type="transmembrane region" description="Helical" evidence="6">
    <location>
        <begin position="53"/>
        <end position="74"/>
    </location>
</feature>
<keyword evidence="8" id="KW-1185">Reference proteome</keyword>
<dbReference type="EMBL" id="CP045483">
    <property type="protein sequence ID" value="QGR20074.1"/>
    <property type="molecule type" value="Genomic_DNA"/>
</dbReference>
<keyword evidence="4 6" id="KW-1133">Transmembrane helix</keyword>
<sequence>MTQENKSLFLRESSGLVREVSPWASMSATFGLVTGGVPILILSWLFTAPGANWILSFLFMLPATLGMAFLFYIAGVSMPRAGGDYVFNSRAIHPAVGFVNYWGLFIGFALSLGYYSYLAAQWFSYLFSGIGLAYNNSYFLSIGNYLGTTQAEILLGTIVVIISSLLGAFTRYQWKFVVYGGIISLITSVIMFGALATIHPSEFANALAQNTGITNAYNEVINDATSNGLSFYPTLYATALAGPVVWYYYTWYNLPVSWSGEMRKPKQNVLYATIVSILIIALYYIVFTYLNLNAFGYKFLTAWSYISNNGVNDTVYNTLQNIGNFTPYFAFITIHSLPLFIIMFIALWLPNFYSNPPLVVALVRYLFAWSFDRIMPAWLADVNESLKAPVKSTVLVGILGEIGVLLYAFNTPIAIVDITVVFEIGYAVFALSIALMPILRANLFKNAVVYRKTIGKVPIVSIIGFSVFAFLMYILYITWGNPVLLPINLPTLASLAVIYASGIVIYTIAYINNKRKGIDLSILFKEIPPE</sequence>
<feature type="transmembrane region" description="Helical" evidence="6">
    <location>
        <begin position="415"/>
        <end position="439"/>
    </location>
</feature>
<feature type="transmembrane region" description="Helical" evidence="6">
    <location>
        <begin position="269"/>
        <end position="290"/>
    </location>
</feature>
<accession>A0A650CQF1</accession>
<dbReference type="GO" id="GO:0005886">
    <property type="term" value="C:plasma membrane"/>
    <property type="evidence" value="ECO:0007669"/>
    <property type="project" value="UniProtKB-SubCell"/>
</dbReference>
<feature type="transmembrane region" description="Helical" evidence="6">
    <location>
        <begin position="20"/>
        <end position="47"/>
    </location>
</feature>
<dbReference type="Pfam" id="PF13520">
    <property type="entry name" value="AA_permease_2"/>
    <property type="match status" value="1"/>
</dbReference>
<reference evidence="7 8" key="1">
    <citation type="submission" date="2019-10" db="EMBL/GenBank/DDBJ databases">
        <title>Genome Sequences from Six Type Strain Members of the Archaeal Family Sulfolobaceae: Acidianus ambivalens, Acidianus infernus, Metallosphaera prunae, Stygiolobus azoricus, Sulfolobus metallicus, and Sulfurisphaera ohwakuensis.</title>
        <authorList>
            <person name="Counts J.A."/>
            <person name="Kelly R.M."/>
        </authorList>
    </citation>
    <scope>NUCLEOTIDE SEQUENCE [LARGE SCALE GENOMIC DNA]</scope>
    <source>
        <strain evidence="7 8">FC6</strain>
    </source>
</reference>
<evidence type="ECO:0000256" key="2">
    <source>
        <dbReference type="ARBA" id="ARBA00022475"/>
    </source>
</evidence>
<dbReference type="InterPro" id="IPR002293">
    <property type="entry name" value="AA/rel_permease1"/>
</dbReference>